<dbReference type="AlphaFoldDB" id="A0A8H8U9D4"/>
<keyword evidence="1" id="KW-0732">Signal</keyword>
<evidence type="ECO:0000256" key="1">
    <source>
        <dbReference type="SAM" id="SignalP"/>
    </source>
</evidence>
<name>A0A8H8U9D4_9HELO</name>
<evidence type="ECO:0008006" key="4">
    <source>
        <dbReference type="Google" id="ProtNLM"/>
    </source>
</evidence>
<dbReference type="OrthoDB" id="9977941at2759"/>
<comment type="caution">
    <text evidence="2">The sequence shown here is derived from an EMBL/GenBank/DDBJ whole genome shotgun (WGS) entry which is preliminary data.</text>
</comment>
<dbReference type="InterPro" id="IPR052998">
    <property type="entry name" value="Hetero-Diels-Alderase-like"/>
</dbReference>
<dbReference type="PANTHER" id="PTHR42060:SF1">
    <property type="entry name" value="NHL REPEAT-CONTAINING PROTEIN"/>
    <property type="match status" value="1"/>
</dbReference>
<dbReference type="SUPFAM" id="SSF63829">
    <property type="entry name" value="Calcium-dependent phosphotriesterase"/>
    <property type="match status" value="1"/>
</dbReference>
<accession>A0A8H8U9D4</accession>
<dbReference type="Gene3D" id="2.120.10.30">
    <property type="entry name" value="TolB, C-terminal domain"/>
    <property type="match status" value="1"/>
</dbReference>
<organism evidence="2 3">
    <name type="scientific">Lachnellula occidentalis</name>
    <dbReference type="NCBI Taxonomy" id="215460"/>
    <lineage>
        <taxon>Eukaryota</taxon>
        <taxon>Fungi</taxon>
        <taxon>Dikarya</taxon>
        <taxon>Ascomycota</taxon>
        <taxon>Pezizomycotina</taxon>
        <taxon>Leotiomycetes</taxon>
        <taxon>Helotiales</taxon>
        <taxon>Lachnaceae</taxon>
        <taxon>Lachnellula</taxon>
    </lineage>
</organism>
<feature type="signal peptide" evidence="1">
    <location>
        <begin position="1"/>
        <end position="21"/>
    </location>
</feature>
<evidence type="ECO:0000313" key="2">
    <source>
        <dbReference type="EMBL" id="TVY39192.1"/>
    </source>
</evidence>
<protein>
    <recommendedName>
        <fullName evidence="4">SMP-30/Gluconolactonase/LRE-like region domain-containing protein</fullName>
    </recommendedName>
</protein>
<dbReference type="EMBL" id="QGMI01000541">
    <property type="protein sequence ID" value="TVY39192.1"/>
    <property type="molecule type" value="Genomic_DNA"/>
</dbReference>
<proteinExistence type="predicted"/>
<gene>
    <name evidence="2" type="ORF">LOCC1_G005090</name>
</gene>
<keyword evidence="3" id="KW-1185">Reference proteome</keyword>
<dbReference type="PANTHER" id="PTHR42060">
    <property type="entry name" value="NHL REPEAT-CONTAINING PROTEIN-RELATED"/>
    <property type="match status" value="1"/>
</dbReference>
<feature type="chain" id="PRO_5034456287" description="SMP-30/Gluconolactonase/LRE-like region domain-containing protein" evidence="1">
    <location>
        <begin position="22"/>
        <end position="358"/>
    </location>
</feature>
<sequence>MLSLTFSTAVSFLTIISLATCTVKPRDEAAQLPLSSHVVHQFPGPGTYVENIRARQNGQLLVTTVAPSADVYLIDPEISALAPTSDMTATVVHSFPSAGLLGITEVQTDHFYIAGGNFSAATGNFGAGTWTIWGLDVSGYDSLTNSGAVAKEVAALPSAGLLNGMDTLDAEANLIVVADSVLGQIVMVNVETGENSVLVSDAVLAPPTGSSFLGINGLKVLKRGDTVYLYFSTQGSALFGRIPVSTCANHTVGPVEILSNGTTMDDFVLDEERGIAFISGAANTLLTIPLDGGELTTVLGGLNQTVIAGPTSVTLGKGPLGGDSVYVTTNGGLLAPVNGNYVEGGKVVAVNVNMFGYC</sequence>
<reference evidence="2 3" key="1">
    <citation type="submission" date="2018-05" db="EMBL/GenBank/DDBJ databases">
        <title>Genome sequencing and assembly of the regulated plant pathogen Lachnellula willkommii and related sister species for the development of diagnostic species identification markers.</title>
        <authorList>
            <person name="Giroux E."/>
            <person name="Bilodeau G."/>
        </authorList>
    </citation>
    <scope>NUCLEOTIDE SEQUENCE [LARGE SCALE GENOMIC DNA]</scope>
    <source>
        <strain evidence="2 3">CBS 160.35</strain>
    </source>
</reference>
<dbReference type="InterPro" id="IPR011042">
    <property type="entry name" value="6-blade_b-propeller_TolB-like"/>
</dbReference>
<dbReference type="Proteomes" id="UP000443090">
    <property type="component" value="Unassembled WGS sequence"/>
</dbReference>
<evidence type="ECO:0000313" key="3">
    <source>
        <dbReference type="Proteomes" id="UP000443090"/>
    </source>
</evidence>